<name>A0AB32WHV3_THECC</name>
<sequence length="104" mass="12450">MTDDLKDRYESFMKNEQARVNILGIEGQESLDFFRQLEMPTKLMNNQQIDACISMLCKRAHEHLPQYYKQRIYIVDTSFYLILLGLRKNIQPSPTRRHSSRVKR</sequence>
<reference evidence="2" key="2">
    <citation type="submission" date="2025-08" db="UniProtKB">
        <authorList>
            <consortium name="RefSeq"/>
        </authorList>
    </citation>
    <scope>IDENTIFICATION</scope>
</reference>
<accession>A0AB32WHV3</accession>
<dbReference type="AlphaFoldDB" id="A0AB32WHV3"/>
<gene>
    <name evidence="2" type="primary">LOC108662295</name>
</gene>
<protein>
    <submittedName>
        <fullName evidence="2">Uncharacterized protein LOC108662295</fullName>
    </submittedName>
</protein>
<reference evidence="1" key="1">
    <citation type="journal article" date="1997" name="Nucleic Acids Res.">
        <title>tRNAscan-SE: a program for improved detection of transfer RNA genes in genomic sequence.</title>
        <authorList>
            <person name="Lowe T.M."/>
            <person name="Eddy S.R."/>
        </authorList>
    </citation>
    <scope>NUCLEOTIDE SEQUENCE [LARGE SCALE GENOMIC DNA]</scope>
    <source>
        <strain evidence="1">r\B97-61/B2</strain>
    </source>
</reference>
<proteinExistence type="predicted"/>
<organism evidence="1 2">
    <name type="scientific">Theobroma cacao</name>
    <name type="common">Cacao</name>
    <name type="synonym">Cocoa</name>
    <dbReference type="NCBI Taxonomy" id="3641"/>
    <lineage>
        <taxon>Eukaryota</taxon>
        <taxon>Viridiplantae</taxon>
        <taxon>Streptophyta</taxon>
        <taxon>Embryophyta</taxon>
        <taxon>Tracheophyta</taxon>
        <taxon>Spermatophyta</taxon>
        <taxon>Magnoliopsida</taxon>
        <taxon>eudicotyledons</taxon>
        <taxon>Gunneridae</taxon>
        <taxon>Pentapetalae</taxon>
        <taxon>rosids</taxon>
        <taxon>malvids</taxon>
        <taxon>Malvales</taxon>
        <taxon>Malvaceae</taxon>
        <taxon>Byttnerioideae</taxon>
        <taxon>Theobroma</taxon>
    </lineage>
</organism>
<dbReference type="RefSeq" id="XP_017977396.1">
    <property type="nucleotide sequence ID" value="XM_018121907.1"/>
</dbReference>
<dbReference type="Proteomes" id="UP000694886">
    <property type="component" value="Chromosome 1"/>
</dbReference>
<dbReference type="GeneID" id="108662295"/>
<dbReference type="Gramene" id="Tc01v2_t000070.1">
    <property type="protein sequence ID" value="Tc01v2_p000070.1"/>
    <property type="gene ID" value="Tc01v2_g000070"/>
</dbReference>
<dbReference type="KEGG" id="tcc:108662295"/>
<evidence type="ECO:0000313" key="1">
    <source>
        <dbReference type="Proteomes" id="UP000694886"/>
    </source>
</evidence>
<evidence type="ECO:0000313" key="2">
    <source>
        <dbReference type="RefSeq" id="XP_017977396.1"/>
    </source>
</evidence>